<organism evidence="2 3">
    <name type="scientific">Idiomarina aquatica</name>
    <dbReference type="NCBI Taxonomy" id="1327752"/>
    <lineage>
        <taxon>Bacteria</taxon>
        <taxon>Pseudomonadati</taxon>
        <taxon>Pseudomonadota</taxon>
        <taxon>Gammaproteobacteria</taxon>
        <taxon>Alteromonadales</taxon>
        <taxon>Idiomarinaceae</taxon>
        <taxon>Idiomarina</taxon>
    </lineage>
</organism>
<evidence type="ECO:0000313" key="2">
    <source>
        <dbReference type="EMBL" id="TDP38267.1"/>
    </source>
</evidence>
<gene>
    <name evidence="2" type="ORF">DEU29_105119</name>
</gene>
<dbReference type="AlphaFoldDB" id="A0A4R6PJH4"/>
<dbReference type="RefSeq" id="WP_279513220.1">
    <property type="nucleotide sequence ID" value="NZ_SNXI01000005.1"/>
</dbReference>
<dbReference type="EMBL" id="SNXI01000005">
    <property type="protein sequence ID" value="TDP38267.1"/>
    <property type="molecule type" value="Genomic_DNA"/>
</dbReference>
<protein>
    <submittedName>
        <fullName evidence="2">Uncharacterized protein</fullName>
    </submittedName>
</protein>
<name>A0A4R6PJH4_9GAMM</name>
<keyword evidence="1" id="KW-0812">Transmembrane</keyword>
<accession>A0A4R6PJH4</accession>
<proteinExistence type="predicted"/>
<comment type="caution">
    <text evidence="2">The sequence shown here is derived from an EMBL/GenBank/DDBJ whole genome shotgun (WGS) entry which is preliminary data.</text>
</comment>
<evidence type="ECO:0000256" key="1">
    <source>
        <dbReference type="SAM" id="Phobius"/>
    </source>
</evidence>
<dbReference type="Proteomes" id="UP000295531">
    <property type="component" value="Unassembled WGS sequence"/>
</dbReference>
<sequence length="40" mass="4466">MQLPELAFAILIIAALALSCLTPIILLALFVKDYFSKTIW</sequence>
<keyword evidence="1" id="KW-1133">Transmembrane helix</keyword>
<reference evidence="2 3" key="1">
    <citation type="submission" date="2019-03" db="EMBL/GenBank/DDBJ databases">
        <title>Freshwater and sediment microbial communities from various areas in North America, analyzing microbe dynamics in response to fracking.</title>
        <authorList>
            <person name="Lamendella R."/>
        </authorList>
    </citation>
    <scope>NUCLEOTIDE SEQUENCE [LARGE SCALE GENOMIC DNA]</scope>
    <source>
        <strain evidence="2 3">18_TX</strain>
    </source>
</reference>
<keyword evidence="1" id="KW-0472">Membrane</keyword>
<keyword evidence="3" id="KW-1185">Reference proteome</keyword>
<feature type="transmembrane region" description="Helical" evidence="1">
    <location>
        <begin position="6"/>
        <end position="31"/>
    </location>
</feature>
<evidence type="ECO:0000313" key="3">
    <source>
        <dbReference type="Proteomes" id="UP000295531"/>
    </source>
</evidence>